<feature type="chain" id="PRO_5026894306" evidence="1">
    <location>
        <begin position="33"/>
        <end position="123"/>
    </location>
</feature>
<organism evidence="2">
    <name type="scientific">Rhipicephalus microplus</name>
    <name type="common">Cattle tick</name>
    <name type="synonym">Boophilus microplus</name>
    <dbReference type="NCBI Taxonomy" id="6941"/>
    <lineage>
        <taxon>Eukaryota</taxon>
        <taxon>Metazoa</taxon>
        <taxon>Ecdysozoa</taxon>
        <taxon>Arthropoda</taxon>
        <taxon>Chelicerata</taxon>
        <taxon>Arachnida</taxon>
        <taxon>Acari</taxon>
        <taxon>Parasitiformes</taxon>
        <taxon>Ixodida</taxon>
        <taxon>Ixodoidea</taxon>
        <taxon>Ixodidae</taxon>
        <taxon>Rhipicephalinae</taxon>
        <taxon>Rhipicephalus</taxon>
        <taxon>Boophilus</taxon>
    </lineage>
</organism>
<dbReference type="EMBL" id="GHWJ01009919">
    <property type="protein sequence ID" value="NOV42656.1"/>
    <property type="molecule type" value="Transcribed_RNA"/>
</dbReference>
<reference evidence="2" key="1">
    <citation type="submission" date="2019-09" db="EMBL/GenBank/DDBJ databases">
        <title>Organ-specific transcriptomic study of the physiology of the cattle tick, Rhipicephalus microplus.</title>
        <authorList>
            <person name="Tirloni L."/>
            <person name="Braz G."/>
            <person name="Gandara A.C.P."/>
            <person name="Sabadin G.A."/>
            <person name="da Silva R.M."/>
            <person name="Guizzo M.G."/>
            <person name="Machado J.A."/>
            <person name="Costa E.P."/>
            <person name="Gomes H.F."/>
            <person name="Moraes J."/>
            <person name="Mota M.B.S."/>
            <person name="Mesquita R.D."/>
            <person name="Alvarenga P.H."/>
            <person name="Alves F."/>
            <person name="Seixas A."/>
            <person name="da Fonseca R.N."/>
            <person name="Fogaca A."/>
            <person name="Logullo C."/>
            <person name="Tanaka A."/>
            <person name="Daffre S."/>
            <person name="Termignoni C."/>
            <person name="Vaz I.S.Jr."/>
            <person name="Oliveira P.L."/>
            <person name="Ribeiro J.M."/>
        </authorList>
    </citation>
    <scope>NUCLEOTIDE SEQUENCE</scope>
    <source>
        <strain evidence="2">Porto Alegre</strain>
    </source>
</reference>
<feature type="signal peptide" evidence="1">
    <location>
        <begin position="1"/>
        <end position="32"/>
    </location>
</feature>
<protein>
    <submittedName>
        <fullName evidence="2">Putative secreted protein ovary overexpressed</fullName>
    </submittedName>
</protein>
<sequence>MWHTYITVHIMFSQTLRMIFTSTAVHLQVVHARPTTEAATMQELLNSTEQKVSGCEKGDEESIKKERGTNNSIYYSACVKLTLHQVKNVSNAQQLRKASLLSLLLHEKFTRITEVTTAQILLC</sequence>
<accession>A0A6M2D9D1</accession>
<dbReference type="AlphaFoldDB" id="A0A6M2D9D1"/>
<keyword evidence="1" id="KW-0732">Signal</keyword>
<name>A0A6M2D9D1_RHIMP</name>
<evidence type="ECO:0000313" key="2">
    <source>
        <dbReference type="EMBL" id="NOV42656.1"/>
    </source>
</evidence>
<proteinExistence type="predicted"/>
<evidence type="ECO:0000256" key="1">
    <source>
        <dbReference type="SAM" id="SignalP"/>
    </source>
</evidence>